<dbReference type="Gene3D" id="2.20.25.270">
    <property type="match status" value="1"/>
</dbReference>
<dbReference type="Proteomes" id="UP000180098">
    <property type="component" value="Unassembled WGS sequence"/>
</dbReference>
<keyword evidence="3" id="KW-1185">Reference proteome</keyword>
<evidence type="ECO:0000313" key="2">
    <source>
        <dbReference type="EMBL" id="OIJ09296.1"/>
    </source>
</evidence>
<name>A0A1S2LAC1_9BACI</name>
<dbReference type="CDD" id="cd10141">
    <property type="entry name" value="CopZ-like_Fer2_BFD-like"/>
    <property type="match status" value="1"/>
</dbReference>
<organism evidence="2 3">
    <name type="scientific">Anaerobacillus arseniciselenatis</name>
    <dbReference type="NCBI Taxonomy" id="85682"/>
    <lineage>
        <taxon>Bacteria</taxon>
        <taxon>Bacillati</taxon>
        <taxon>Bacillota</taxon>
        <taxon>Bacilli</taxon>
        <taxon>Bacillales</taxon>
        <taxon>Bacillaceae</taxon>
        <taxon>Anaerobacillus</taxon>
    </lineage>
</organism>
<evidence type="ECO:0000313" key="3">
    <source>
        <dbReference type="Proteomes" id="UP000180098"/>
    </source>
</evidence>
<dbReference type="Pfam" id="PF18423">
    <property type="entry name" value="zf_CopZ"/>
    <property type="match status" value="1"/>
</dbReference>
<feature type="domain" description="CopZ zinc binding" evidence="1">
    <location>
        <begin position="17"/>
        <end position="78"/>
    </location>
</feature>
<dbReference type="NCBIfam" id="NF047645">
    <property type="entry name" value="CopZ_Nterm_CC"/>
    <property type="match status" value="1"/>
</dbReference>
<accession>A0A1S2LAC1</accession>
<evidence type="ECO:0000259" key="1">
    <source>
        <dbReference type="Pfam" id="PF18423"/>
    </source>
</evidence>
<dbReference type="EMBL" id="MLQQ01000045">
    <property type="protein sequence ID" value="OIJ09296.1"/>
    <property type="molecule type" value="Genomic_DNA"/>
</dbReference>
<sequence length="153" mass="17531">MADCCGNKKVLTMEKDQECPFCKVKGKTVKLITLKSMLRPNKLETLNADAVHYFCSNEKCNVVYFDTNNKKYVKSDIKVPVFQKETLNTVPVCYCFDWTKEKIKKYKEQGEVTIPVEHIKQNIKENRCGCEVNNPQGSCCLGNVTQYIKSLSN</sequence>
<comment type="caution">
    <text evidence="2">The sequence shown here is derived from an EMBL/GenBank/DDBJ whole genome shotgun (WGS) entry which is preliminary data.</text>
</comment>
<proteinExistence type="predicted"/>
<dbReference type="Gene3D" id="1.10.10.1100">
    <property type="entry name" value="BFD-like [2Fe-2S]-binding domain"/>
    <property type="match status" value="1"/>
</dbReference>
<dbReference type="InterPro" id="IPR040890">
    <property type="entry name" value="Znf_CopZ"/>
</dbReference>
<dbReference type="RefSeq" id="WP_071314505.1">
    <property type="nucleotide sequence ID" value="NZ_MLQQ01000045.1"/>
</dbReference>
<reference evidence="2 3" key="1">
    <citation type="submission" date="2016-10" db="EMBL/GenBank/DDBJ databases">
        <title>Draft genome sequences of four alkaliphilic bacteria belonging to the Anaerobacillus genus.</title>
        <authorList>
            <person name="Bassil N.M."/>
            <person name="Lloyd J.R."/>
        </authorList>
    </citation>
    <scope>NUCLEOTIDE SEQUENCE [LARGE SCALE GENOMIC DNA]</scope>
    <source>
        <strain evidence="2 3">DSM 15340</strain>
    </source>
</reference>
<protein>
    <submittedName>
        <fullName evidence="2">(2Fe-2S)-binding protein</fullName>
    </submittedName>
</protein>
<dbReference type="OrthoDB" id="95698at2"/>
<gene>
    <name evidence="2" type="ORF">BKP35_16630</name>
</gene>
<dbReference type="AlphaFoldDB" id="A0A1S2LAC1"/>
<dbReference type="InterPro" id="IPR041854">
    <property type="entry name" value="BFD-like_2Fe2S-bd_dom_sf"/>
</dbReference>